<protein>
    <submittedName>
        <fullName evidence="2">Putative ovule protein</fullName>
    </submittedName>
</protein>
<name>A0A0V0IJY4_SOLCH</name>
<keyword evidence="1" id="KW-0812">Transmembrane</keyword>
<keyword evidence="1" id="KW-0472">Membrane</keyword>
<organism evidence="2">
    <name type="scientific">Solanum chacoense</name>
    <name type="common">Chaco potato</name>
    <dbReference type="NCBI Taxonomy" id="4108"/>
    <lineage>
        <taxon>Eukaryota</taxon>
        <taxon>Viridiplantae</taxon>
        <taxon>Streptophyta</taxon>
        <taxon>Embryophyta</taxon>
        <taxon>Tracheophyta</taxon>
        <taxon>Spermatophyta</taxon>
        <taxon>Magnoliopsida</taxon>
        <taxon>eudicotyledons</taxon>
        <taxon>Gunneridae</taxon>
        <taxon>Pentapetalae</taxon>
        <taxon>asterids</taxon>
        <taxon>lamiids</taxon>
        <taxon>Solanales</taxon>
        <taxon>Solanaceae</taxon>
        <taxon>Solanoideae</taxon>
        <taxon>Solaneae</taxon>
        <taxon>Solanum</taxon>
    </lineage>
</organism>
<sequence>MLRSLTFKVPNNVKYSSMNLAYIAGKARWTMTGVSAVVKGKTMKIFINERCYVPFQLRGNMRMRLVKFKKCFIMDIIKIYMIKTKGLQKCSNSDILWTASIGWHLITVYTSLIYFVWLEYQAW</sequence>
<keyword evidence="1" id="KW-1133">Transmembrane helix</keyword>
<dbReference type="EMBL" id="GEDG01005693">
    <property type="protein sequence ID" value="JAP32771.1"/>
    <property type="molecule type" value="Transcribed_RNA"/>
</dbReference>
<feature type="transmembrane region" description="Helical" evidence="1">
    <location>
        <begin position="95"/>
        <end position="117"/>
    </location>
</feature>
<proteinExistence type="predicted"/>
<accession>A0A0V0IJY4</accession>
<evidence type="ECO:0000256" key="1">
    <source>
        <dbReference type="SAM" id="Phobius"/>
    </source>
</evidence>
<reference evidence="2" key="1">
    <citation type="submission" date="2015-12" db="EMBL/GenBank/DDBJ databases">
        <title>Gene expression during late stages of embryo sac development: a critical building block for successful pollen-pistil interactions.</title>
        <authorList>
            <person name="Liu Y."/>
            <person name="Joly V."/>
            <person name="Sabar M."/>
            <person name="Matton D.P."/>
        </authorList>
    </citation>
    <scope>NUCLEOTIDE SEQUENCE</scope>
</reference>
<dbReference type="AlphaFoldDB" id="A0A0V0IJY4"/>
<evidence type="ECO:0000313" key="2">
    <source>
        <dbReference type="EMBL" id="JAP32771.1"/>
    </source>
</evidence>